<dbReference type="InterPro" id="IPR029052">
    <property type="entry name" value="Metallo-depent_PP-like"/>
</dbReference>
<dbReference type="SUPFAM" id="SSF47473">
    <property type="entry name" value="EF-hand"/>
    <property type="match status" value="1"/>
</dbReference>
<evidence type="ECO:0000256" key="3">
    <source>
        <dbReference type="ARBA" id="ARBA00022723"/>
    </source>
</evidence>
<comment type="catalytic activity">
    <reaction evidence="9 10 11">
        <text>O-phospho-L-threonyl-[protein] + H2O = L-threonyl-[protein] + phosphate</text>
        <dbReference type="Rhea" id="RHEA:47004"/>
        <dbReference type="Rhea" id="RHEA-COMP:11060"/>
        <dbReference type="Rhea" id="RHEA-COMP:11605"/>
        <dbReference type="ChEBI" id="CHEBI:15377"/>
        <dbReference type="ChEBI" id="CHEBI:30013"/>
        <dbReference type="ChEBI" id="CHEBI:43474"/>
        <dbReference type="ChEBI" id="CHEBI:61977"/>
        <dbReference type="EC" id="3.1.3.16"/>
    </reaction>
</comment>
<feature type="domain" description="EF-hand" evidence="13">
    <location>
        <begin position="673"/>
        <end position="708"/>
    </location>
</feature>
<dbReference type="Proteomes" id="UP001432027">
    <property type="component" value="Unassembled WGS sequence"/>
</dbReference>
<feature type="domain" description="EF-hand" evidence="13">
    <location>
        <begin position="633"/>
        <end position="668"/>
    </location>
</feature>
<dbReference type="PROSITE" id="PS00018">
    <property type="entry name" value="EF_HAND_1"/>
    <property type="match status" value="2"/>
</dbReference>
<dbReference type="Pfam" id="PF08321">
    <property type="entry name" value="PPP5"/>
    <property type="match status" value="1"/>
</dbReference>
<dbReference type="Pfam" id="PF13499">
    <property type="entry name" value="EF-hand_7"/>
    <property type="match status" value="1"/>
</dbReference>
<dbReference type="PROSITE" id="PS00125">
    <property type="entry name" value="SER_THR_PHOSPHATASE"/>
    <property type="match status" value="1"/>
</dbReference>
<protein>
    <recommendedName>
        <fullName evidence="10">Serine/threonine-protein phosphatase with EF-hands</fullName>
        <ecNumber evidence="10">3.1.3.16</ecNumber>
    </recommendedName>
</protein>
<keyword evidence="7 10" id="KW-0464">Manganese</keyword>
<evidence type="ECO:0000256" key="11">
    <source>
        <dbReference type="RuleBase" id="RU004273"/>
    </source>
</evidence>
<feature type="compositionally biased region" description="Polar residues" evidence="12">
    <location>
        <begin position="1"/>
        <end position="15"/>
    </location>
</feature>
<dbReference type="PROSITE" id="PS50222">
    <property type="entry name" value="EF_HAND_2"/>
    <property type="match status" value="2"/>
</dbReference>
<keyword evidence="6" id="KW-0106">Calcium</keyword>
<evidence type="ECO:0000256" key="8">
    <source>
        <dbReference type="ARBA" id="ARBA00047761"/>
    </source>
</evidence>
<dbReference type="SMART" id="SM00054">
    <property type="entry name" value="EFh"/>
    <property type="match status" value="2"/>
</dbReference>
<dbReference type="PANTHER" id="PTHR45668">
    <property type="entry name" value="SERINE/THREONINE-PROTEIN PHOSPHATASE 5-RELATED"/>
    <property type="match status" value="1"/>
</dbReference>
<evidence type="ECO:0000313" key="14">
    <source>
        <dbReference type="EMBL" id="GMS89233.1"/>
    </source>
</evidence>
<organism evidence="14 15">
    <name type="scientific">Pristionchus entomophagus</name>
    <dbReference type="NCBI Taxonomy" id="358040"/>
    <lineage>
        <taxon>Eukaryota</taxon>
        <taxon>Metazoa</taxon>
        <taxon>Ecdysozoa</taxon>
        <taxon>Nematoda</taxon>
        <taxon>Chromadorea</taxon>
        <taxon>Rhabditida</taxon>
        <taxon>Rhabditina</taxon>
        <taxon>Diplogasteromorpha</taxon>
        <taxon>Diplogasteroidea</taxon>
        <taxon>Neodiplogasteridae</taxon>
        <taxon>Pristionchus</taxon>
    </lineage>
</organism>
<evidence type="ECO:0000256" key="4">
    <source>
        <dbReference type="ARBA" id="ARBA00022737"/>
    </source>
</evidence>
<sequence>MGCGQSSNRSSQPSTELIKVSVKRKEESTRSSKRERREIVPSPDRQSPQLSEITVPLLPLLPLFPFLSSTHHSTQRNETNSTTTFPSSFIIISQSSLISAIKSAILIQKWYRRCVARLEARRRTSWNIFTALEYAGEQDQLKLYDFFSDVIGTMLEQETTDHTRIASPIRRALTTYNESSADSDAVITLLSDTQPANFPVEKTYKGPHLKLPVSRSQIGELIDAFKLNKILHIKYVLLILHESRKILRTLPNIIHHNTSYSSQVTVCGDLHGKFDDLTIILYKNGYPSATNPYIFNGDFVDRGGQSIEVLIILLSFVCLDPKSITLNRGNHEDHIMNLRYGFVKELMAKYKDKSSSLIKMIEEIFAWLPLASIIDEEIFVVHGGISDKTELEILKNIDRHKYVSILRPPVKDKKGVDMDEWKQVLDLLWSDPKPNRGCWPNVFRGGGCYYGADITAQFIEKHGLRLIVRSHECKFEGYEYCHNDTVLTIFSASNYYEVGSNRGAYVKFIGKEKTPHLVQYMASKTHRKLSSSQRLSIVEESALKDLKEKLASHHSQLIESFTEKDPTMSGEISIGDWADIVFTVTKLQLPWRTLAPKLALMNGDGSRVKYNANLVSVQLGGTRDKDVVEELYRHKNTLESLFRFMDKDNSGQVSMAEFIDAIEVLSKYTKRSLPTQYIAQIAESIDFNKDGYIDLNELLEAFRIVDQGRINNNIV</sequence>
<comment type="caution">
    <text evidence="14">The sequence shown here is derived from an EMBL/GenBank/DDBJ whole genome shotgun (WGS) entry which is preliminary data.</text>
</comment>
<dbReference type="AlphaFoldDB" id="A0AAV5T8T5"/>
<dbReference type="Gene3D" id="1.10.238.10">
    <property type="entry name" value="EF-hand"/>
    <property type="match status" value="1"/>
</dbReference>
<dbReference type="PANTHER" id="PTHR45668:SF3">
    <property type="entry name" value="SERINE_THREONINE-PROTEIN PHOSPHATASE RDGC"/>
    <property type="match status" value="1"/>
</dbReference>
<feature type="region of interest" description="Disordered" evidence="12">
    <location>
        <begin position="1"/>
        <end position="48"/>
    </location>
</feature>
<dbReference type="EMBL" id="BTSX01000003">
    <property type="protein sequence ID" value="GMS89233.1"/>
    <property type="molecule type" value="Genomic_DNA"/>
</dbReference>
<evidence type="ECO:0000256" key="12">
    <source>
        <dbReference type="SAM" id="MobiDB-lite"/>
    </source>
</evidence>
<dbReference type="GO" id="GO:0050906">
    <property type="term" value="P:detection of stimulus involved in sensory perception"/>
    <property type="evidence" value="ECO:0007669"/>
    <property type="project" value="UniProtKB-UniRule"/>
</dbReference>
<dbReference type="InterPro" id="IPR002048">
    <property type="entry name" value="EF_hand_dom"/>
</dbReference>
<dbReference type="SUPFAM" id="SSF56300">
    <property type="entry name" value="Metallo-dependent phosphatases"/>
    <property type="match status" value="1"/>
</dbReference>
<evidence type="ECO:0000256" key="9">
    <source>
        <dbReference type="ARBA" id="ARBA00048336"/>
    </source>
</evidence>
<keyword evidence="15" id="KW-1185">Reference proteome</keyword>
<comment type="catalytic activity">
    <reaction evidence="8">
        <text>O-phospho-L-seryl-[protein] + H2O = L-seryl-[protein] + phosphate</text>
        <dbReference type="Rhea" id="RHEA:20629"/>
        <dbReference type="Rhea" id="RHEA-COMP:9863"/>
        <dbReference type="Rhea" id="RHEA-COMP:11604"/>
        <dbReference type="ChEBI" id="CHEBI:15377"/>
        <dbReference type="ChEBI" id="CHEBI:29999"/>
        <dbReference type="ChEBI" id="CHEBI:43474"/>
        <dbReference type="ChEBI" id="CHEBI:83421"/>
        <dbReference type="EC" id="3.1.3.16"/>
    </reaction>
</comment>
<reference evidence="14" key="1">
    <citation type="submission" date="2023-10" db="EMBL/GenBank/DDBJ databases">
        <title>Genome assembly of Pristionchus species.</title>
        <authorList>
            <person name="Yoshida K."/>
            <person name="Sommer R.J."/>
        </authorList>
    </citation>
    <scope>NUCLEOTIDE SEQUENCE</scope>
    <source>
        <strain evidence="14">RS0144</strain>
    </source>
</reference>
<dbReference type="GO" id="GO:0005509">
    <property type="term" value="F:calcium ion binding"/>
    <property type="evidence" value="ECO:0007669"/>
    <property type="project" value="UniProtKB-UniRule"/>
</dbReference>
<dbReference type="GO" id="GO:0030145">
    <property type="term" value="F:manganese ion binding"/>
    <property type="evidence" value="ECO:0007669"/>
    <property type="project" value="UniProtKB-UniRule"/>
</dbReference>
<dbReference type="Gene3D" id="3.60.21.10">
    <property type="match status" value="1"/>
</dbReference>
<comment type="cofactor">
    <cofactor evidence="1">
        <name>Mn(2+)</name>
        <dbReference type="ChEBI" id="CHEBI:29035"/>
    </cofactor>
</comment>
<dbReference type="EC" id="3.1.3.16" evidence="10"/>
<dbReference type="InterPro" id="IPR018247">
    <property type="entry name" value="EF_Hand_1_Ca_BS"/>
</dbReference>
<evidence type="ECO:0000313" key="15">
    <source>
        <dbReference type="Proteomes" id="UP001432027"/>
    </source>
</evidence>
<dbReference type="InterPro" id="IPR013235">
    <property type="entry name" value="PPP_dom"/>
</dbReference>
<name>A0AAV5T8T5_9BILA</name>
<keyword evidence="5 10" id="KW-0378">Hydrolase</keyword>
<dbReference type="CDD" id="cd00051">
    <property type="entry name" value="EFh"/>
    <property type="match status" value="1"/>
</dbReference>
<dbReference type="InterPro" id="IPR051134">
    <property type="entry name" value="PPP_phosphatase"/>
</dbReference>
<feature type="compositionally biased region" description="Basic and acidic residues" evidence="12">
    <location>
        <begin position="23"/>
        <end position="39"/>
    </location>
</feature>
<evidence type="ECO:0000256" key="2">
    <source>
        <dbReference type="ARBA" id="ARBA00008294"/>
    </source>
</evidence>
<dbReference type="InterPro" id="IPR006186">
    <property type="entry name" value="Ser/Thr-sp_prot-phosphatase"/>
</dbReference>
<evidence type="ECO:0000256" key="1">
    <source>
        <dbReference type="ARBA" id="ARBA00001936"/>
    </source>
</evidence>
<evidence type="ECO:0000259" key="13">
    <source>
        <dbReference type="PROSITE" id="PS50222"/>
    </source>
</evidence>
<proteinExistence type="inferred from homology"/>
<evidence type="ECO:0000256" key="10">
    <source>
        <dbReference type="PIRNR" id="PIRNR000912"/>
    </source>
</evidence>
<dbReference type="SMART" id="SM00156">
    <property type="entry name" value="PP2Ac"/>
    <property type="match status" value="1"/>
</dbReference>
<evidence type="ECO:0000256" key="6">
    <source>
        <dbReference type="ARBA" id="ARBA00022837"/>
    </source>
</evidence>
<dbReference type="PRINTS" id="PR00114">
    <property type="entry name" value="STPHPHTASE"/>
</dbReference>
<dbReference type="InterPro" id="IPR004843">
    <property type="entry name" value="Calcineurin-like_PHP"/>
</dbReference>
<dbReference type="Pfam" id="PF00149">
    <property type="entry name" value="Metallophos"/>
    <property type="match status" value="1"/>
</dbReference>
<accession>A0AAV5T8T5</accession>
<evidence type="ECO:0000256" key="7">
    <source>
        <dbReference type="ARBA" id="ARBA00023211"/>
    </source>
</evidence>
<keyword evidence="3 10" id="KW-0479">Metal-binding</keyword>
<evidence type="ECO:0000256" key="5">
    <source>
        <dbReference type="ARBA" id="ARBA00022801"/>
    </source>
</evidence>
<dbReference type="GO" id="GO:0005506">
    <property type="term" value="F:iron ion binding"/>
    <property type="evidence" value="ECO:0007669"/>
    <property type="project" value="UniProtKB-UniRule"/>
</dbReference>
<gene>
    <name evidence="14" type="ORF">PENTCL1PPCAC_11408</name>
</gene>
<dbReference type="InterPro" id="IPR011992">
    <property type="entry name" value="EF-hand-dom_pair"/>
</dbReference>
<comment type="similarity">
    <text evidence="2 10 11">Belongs to the PPP phosphatase family.</text>
</comment>
<dbReference type="PIRSF" id="PIRSF000912">
    <property type="entry name" value="PPEF"/>
    <property type="match status" value="1"/>
</dbReference>
<dbReference type="InterPro" id="IPR012008">
    <property type="entry name" value="Ser/Thr-Pase_EF-hand_contain"/>
</dbReference>
<keyword evidence="4" id="KW-0677">Repeat</keyword>
<dbReference type="GO" id="GO:0004722">
    <property type="term" value="F:protein serine/threonine phosphatase activity"/>
    <property type="evidence" value="ECO:0007669"/>
    <property type="project" value="UniProtKB-EC"/>
</dbReference>